<dbReference type="InterPro" id="IPR043502">
    <property type="entry name" value="DNA/RNA_pol_sf"/>
</dbReference>
<dbReference type="EMBL" id="JAFCIX010000176">
    <property type="protein sequence ID" value="KAH6596909.1"/>
    <property type="molecule type" value="Genomic_DNA"/>
</dbReference>
<organism evidence="4 5">
    <name type="scientific">Batrachochytrium salamandrivorans</name>
    <dbReference type="NCBI Taxonomy" id="1357716"/>
    <lineage>
        <taxon>Eukaryota</taxon>
        <taxon>Fungi</taxon>
        <taxon>Fungi incertae sedis</taxon>
        <taxon>Chytridiomycota</taxon>
        <taxon>Chytridiomycota incertae sedis</taxon>
        <taxon>Chytridiomycetes</taxon>
        <taxon>Rhizophydiales</taxon>
        <taxon>Rhizophydiales incertae sedis</taxon>
        <taxon>Batrachochytrium</taxon>
    </lineage>
</organism>
<dbReference type="InterPro" id="IPR000477">
    <property type="entry name" value="RT_dom"/>
</dbReference>
<protein>
    <recommendedName>
        <fullName evidence="3">Reverse transcriptase domain-containing protein</fullName>
    </recommendedName>
</protein>
<evidence type="ECO:0000313" key="5">
    <source>
        <dbReference type="Proteomes" id="UP001648503"/>
    </source>
</evidence>
<comment type="caution">
    <text evidence="4">The sequence shown here is derived from an EMBL/GenBank/DDBJ whole genome shotgun (WGS) entry which is preliminary data.</text>
</comment>
<dbReference type="Gene3D" id="3.10.20.370">
    <property type="match status" value="1"/>
</dbReference>
<feature type="compositionally biased region" description="Polar residues" evidence="2">
    <location>
        <begin position="233"/>
        <end position="242"/>
    </location>
</feature>
<dbReference type="Gene3D" id="3.30.70.270">
    <property type="match status" value="2"/>
</dbReference>
<dbReference type="PROSITE" id="PS50878">
    <property type="entry name" value="RT_POL"/>
    <property type="match status" value="1"/>
</dbReference>
<dbReference type="Gene3D" id="3.10.10.10">
    <property type="entry name" value="HIV Type 1 Reverse Transcriptase, subunit A, domain 1"/>
    <property type="match status" value="1"/>
</dbReference>
<accession>A0ABQ8FEF9</accession>
<dbReference type="PANTHER" id="PTHR37984">
    <property type="entry name" value="PROTEIN CBG26694"/>
    <property type="match status" value="1"/>
</dbReference>
<dbReference type="Pfam" id="PF00078">
    <property type="entry name" value="RVT_1"/>
    <property type="match status" value="1"/>
</dbReference>
<dbReference type="PANTHER" id="PTHR37984:SF5">
    <property type="entry name" value="PROTEIN NYNRIN-LIKE"/>
    <property type="match status" value="1"/>
</dbReference>
<dbReference type="CDD" id="cd09274">
    <property type="entry name" value="RNase_HI_RT_Ty3"/>
    <property type="match status" value="1"/>
</dbReference>
<dbReference type="InterPro" id="IPR043128">
    <property type="entry name" value="Rev_trsase/Diguanyl_cyclase"/>
</dbReference>
<dbReference type="CDD" id="cd00303">
    <property type="entry name" value="retropepsin_like"/>
    <property type="match status" value="1"/>
</dbReference>
<keyword evidence="5" id="KW-1185">Reference proteome</keyword>
<reference evidence="4 5" key="1">
    <citation type="submission" date="2021-02" db="EMBL/GenBank/DDBJ databases">
        <title>Variation within the Batrachochytrium salamandrivorans European outbreak.</title>
        <authorList>
            <person name="Kelly M."/>
            <person name="Pasmans F."/>
            <person name="Shea T.P."/>
            <person name="Munoz J.F."/>
            <person name="Carranza S."/>
            <person name="Cuomo C.A."/>
            <person name="Martel A."/>
        </authorList>
    </citation>
    <scope>NUCLEOTIDE SEQUENCE [LARGE SCALE GENOMIC DNA]</scope>
    <source>
        <strain evidence="4 5">AMFP18/2</strain>
    </source>
</reference>
<proteinExistence type="predicted"/>
<evidence type="ECO:0000256" key="1">
    <source>
        <dbReference type="ARBA" id="ARBA00023268"/>
    </source>
</evidence>
<feature type="region of interest" description="Disordered" evidence="2">
    <location>
        <begin position="219"/>
        <end position="242"/>
    </location>
</feature>
<sequence>MDVDFVRRGPLSSMERENRVKQGLCLVCGETGHRKGNLSQVQIKLQTLRETSTLFKRNPRNSKTLGNQFGYLQGKTRGVLGRLENMVLAPRGETGSFTQMPSITHLYPHQPAKSFVSHTNVPSQSSMSDPCFWISSLSSLNKLLLPGTLHFGSAIHADTFFIDCGADDVFMDAELADRLNIPLVKIPVPIKLRLADGDSSSMITHRTLPLQLHIGLGKPPSTSDISPKPNIPEQGSSDQTSDYVVDSDIDPSLFKDPSMDLDLGIKKPVLQVTNGTSKSVSFAETIQAEVYPFLEASPISVTPIPPDINKEFSSVFSESQADILPAHRSFDCTINLSSSAEPSYGRIYQLTREEDKVMQEWISENLAKGFIRNSSSPYGAPCFFVKQKDKLRLCMDYRGLNKQTIKDRNPIPLISEMLRTLSIGKIFTTLDLRGAYNLLRIKEGDEPKTAFITKYGQFEFLVMPFGLANAPAQFQRMMNSLFRHMISKFVLVYLDDIVVYSDNLEDHKEHVRQVLQILKDNNLFCKAEKCHFYQTEIKYLGYIISPNGTSMDPSKISAVQDWPTPKKVRELQVFLGFTNFYRALVSGYSDITCHLTKLLKKDVPFSWGPEQETSFKKLKDAFARPGFLAHPNDEQPFILETDASDFAISGVLHQHDQTNTLRPVAFYSRQMNNAERNYDIYDKELLAVVESFKHWRHLLQVAMADLDLHVLVHSTVLDKVFVQEADWPLIIADFLAGEDNVWIEEISEDWLELCKKELKNFRFRDNTLFGS</sequence>
<gene>
    <name evidence="4" type="ORF">BASA50_004844</name>
</gene>
<evidence type="ECO:0000259" key="3">
    <source>
        <dbReference type="PROSITE" id="PS50878"/>
    </source>
</evidence>
<evidence type="ECO:0000256" key="2">
    <source>
        <dbReference type="SAM" id="MobiDB-lite"/>
    </source>
</evidence>
<dbReference type="Pfam" id="PF17919">
    <property type="entry name" value="RT_RNaseH_2"/>
    <property type="match status" value="1"/>
</dbReference>
<dbReference type="InterPro" id="IPR050951">
    <property type="entry name" value="Retrovirus_Pol_polyprotein"/>
</dbReference>
<name>A0ABQ8FEF9_9FUNG</name>
<feature type="domain" description="Reverse transcriptase" evidence="3">
    <location>
        <begin position="366"/>
        <end position="544"/>
    </location>
</feature>
<dbReference type="CDD" id="cd01647">
    <property type="entry name" value="RT_LTR"/>
    <property type="match status" value="1"/>
</dbReference>
<evidence type="ECO:0000313" key="4">
    <source>
        <dbReference type="EMBL" id="KAH6596909.1"/>
    </source>
</evidence>
<dbReference type="Proteomes" id="UP001648503">
    <property type="component" value="Unassembled WGS sequence"/>
</dbReference>
<dbReference type="SUPFAM" id="SSF56672">
    <property type="entry name" value="DNA/RNA polymerases"/>
    <property type="match status" value="1"/>
</dbReference>
<dbReference type="InterPro" id="IPR041577">
    <property type="entry name" value="RT_RNaseH_2"/>
</dbReference>
<keyword evidence="1" id="KW-0511">Multifunctional enzyme</keyword>